<dbReference type="Gene3D" id="1.10.10.60">
    <property type="entry name" value="Homeodomain-like"/>
    <property type="match status" value="1"/>
</dbReference>
<gene>
    <name evidence="8" type="ORF">HU747_08525</name>
</gene>
<comment type="caution">
    <text evidence="8">The sequence shown here is derived from an EMBL/GenBank/DDBJ whole genome shotgun (WGS) entry which is preliminary data.</text>
</comment>
<dbReference type="InterPro" id="IPR035418">
    <property type="entry name" value="AraC-bd_2"/>
</dbReference>
<comment type="subcellular location">
    <subcellularLocation>
        <location evidence="1">Cytoplasm</location>
    </subcellularLocation>
</comment>
<dbReference type="InterPro" id="IPR050204">
    <property type="entry name" value="AraC_XylS_family_regulators"/>
</dbReference>
<dbReference type="EMBL" id="JABWRS010000005">
    <property type="protein sequence ID" value="MBC3475647.1"/>
    <property type="molecule type" value="Genomic_DNA"/>
</dbReference>
<proteinExistence type="predicted"/>
<organism evidence="8 9">
    <name type="scientific">Pseudomonas taiwanensis</name>
    <dbReference type="NCBI Taxonomy" id="470150"/>
    <lineage>
        <taxon>Bacteria</taxon>
        <taxon>Pseudomonadati</taxon>
        <taxon>Pseudomonadota</taxon>
        <taxon>Gammaproteobacteria</taxon>
        <taxon>Pseudomonadales</taxon>
        <taxon>Pseudomonadaceae</taxon>
        <taxon>Pseudomonas</taxon>
    </lineage>
</organism>
<dbReference type="SUPFAM" id="SSF46689">
    <property type="entry name" value="Homeodomain-like"/>
    <property type="match status" value="1"/>
</dbReference>
<dbReference type="Pfam" id="PF12833">
    <property type="entry name" value="HTH_18"/>
    <property type="match status" value="1"/>
</dbReference>
<reference evidence="8 9" key="1">
    <citation type="journal article" date="2020" name="Microorganisms">
        <title>Reliable Identification of Environmental Pseudomonas Isolates Using the rpoD Gene.</title>
        <authorList>
            <consortium name="The Broad Institute Genome Sequencing Platform"/>
            <person name="Girard L."/>
            <person name="Lood C."/>
            <person name="Rokni-Zadeh H."/>
            <person name="van Noort V."/>
            <person name="Lavigne R."/>
            <person name="De Mot R."/>
        </authorList>
    </citation>
    <scope>NUCLEOTIDE SEQUENCE [LARGE SCALE GENOMIC DNA]</scope>
    <source>
        <strain evidence="8 9">RW7P2</strain>
    </source>
</reference>
<dbReference type="InterPro" id="IPR018062">
    <property type="entry name" value="HTH_AraC-typ_CS"/>
</dbReference>
<dbReference type="PANTHER" id="PTHR46796">
    <property type="entry name" value="HTH-TYPE TRANSCRIPTIONAL ACTIVATOR RHAS-RELATED"/>
    <property type="match status" value="1"/>
</dbReference>
<keyword evidence="5" id="KW-0804">Transcription</keyword>
<dbReference type="Pfam" id="PF14525">
    <property type="entry name" value="AraC_binding_2"/>
    <property type="match status" value="1"/>
</dbReference>
<evidence type="ECO:0000256" key="2">
    <source>
        <dbReference type="ARBA" id="ARBA00023015"/>
    </source>
</evidence>
<keyword evidence="3" id="KW-0238">DNA-binding</keyword>
<dbReference type="PANTHER" id="PTHR46796:SF6">
    <property type="entry name" value="ARAC SUBFAMILY"/>
    <property type="match status" value="1"/>
</dbReference>
<keyword evidence="4" id="KW-0010">Activator</keyword>
<feature type="domain" description="HTH araC/xylS-type" evidence="7">
    <location>
        <begin position="209"/>
        <end position="310"/>
    </location>
</feature>
<evidence type="ECO:0000256" key="3">
    <source>
        <dbReference type="ARBA" id="ARBA00023125"/>
    </source>
</evidence>
<keyword evidence="2" id="KW-0805">Transcription regulation</keyword>
<dbReference type="PRINTS" id="PR00032">
    <property type="entry name" value="HTHARAC"/>
</dbReference>
<evidence type="ECO:0000256" key="5">
    <source>
        <dbReference type="ARBA" id="ARBA00023163"/>
    </source>
</evidence>
<evidence type="ECO:0000313" key="9">
    <source>
        <dbReference type="Proteomes" id="UP000628086"/>
    </source>
</evidence>
<dbReference type="PROSITE" id="PS01124">
    <property type="entry name" value="HTH_ARAC_FAMILY_2"/>
    <property type="match status" value="1"/>
</dbReference>
<evidence type="ECO:0000313" key="8">
    <source>
        <dbReference type="EMBL" id="MBC3475647.1"/>
    </source>
</evidence>
<dbReference type="PROSITE" id="PS00041">
    <property type="entry name" value="HTH_ARAC_FAMILY_1"/>
    <property type="match status" value="1"/>
</dbReference>
<dbReference type="SMART" id="SM00342">
    <property type="entry name" value="HTH_ARAC"/>
    <property type="match status" value="1"/>
</dbReference>
<dbReference type="InterPro" id="IPR020449">
    <property type="entry name" value="Tscrpt_reg_AraC-type_HTH"/>
</dbReference>
<evidence type="ECO:0000259" key="7">
    <source>
        <dbReference type="PROSITE" id="PS01124"/>
    </source>
</evidence>
<evidence type="ECO:0000256" key="6">
    <source>
        <dbReference type="ARBA" id="ARBA00037345"/>
    </source>
</evidence>
<dbReference type="InterPro" id="IPR018060">
    <property type="entry name" value="HTH_AraC"/>
</dbReference>
<dbReference type="Proteomes" id="UP000628086">
    <property type="component" value="Unassembled WGS sequence"/>
</dbReference>
<sequence length="316" mass="35624">MERLTLESCFAEKELPAIHSTMQGLLWKVELHTLDGNRSFKGQFSTQSIGALKLTRSEVSPHLIRHQADHTGTAPYAVTVKSSGKANLNVNSQAVELKDGEIFFLDTAFEYDFFCQKSATFTSLIIPRSKFDRRFPCAKMLSGKALPDSGSSRIIHELMESIFSNGPSSQELDSDFLAEMLLATCQTAFTSYLSNGNRQASVSNSMLLASAVREIDSRLRDPELTPEQIAMVLGVSCRHLYTVMKQIDTSPAKYIRERRLDLSRKILREPAFRHFTISEVAYHCGFNSNTHFSREFRQRFGMPPKAWRQGGAFALY</sequence>
<dbReference type="InterPro" id="IPR009057">
    <property type="entry name" value="Homeodomain-like_sf"/>
</dbReference>
<evidence type="ECO:0000256" key="4">
    <source>
        <dbReference type="ARBA" id="ARBA00023159"/>
    </source>
</evidence>
<accession>A0ABR6V5I3</accession>
<comment type="function">
    <text evidence="6">Regulatory protein of the TOL plasmid xyl operons. XylS activates the xylXYZLTEGFJQKIH operon required for the degradation of toluene, m-xylene and p-xylene.</text>
</comment>
<keyword evidence="9" id="KW-1185">Reference proteome</keyword>
<dbReference type="RefSeq" id="WP_186478109.1">
    <property type="nucleotide sequence ID" value="NZ_JABWRR010000001.1"/>
</dbReference>
<evidence type="ECO:0000256" key="1">
    <source>
        <dbReference type="ARBA" id="ARBA00004496"/>
    </source>
</evidence>
<protein>
    <submittedName>
        <fullName evidence="8">Helix-turn-helix domain-containing protein</fullName>
    </submittedName>
</protein>
<name>A0ABR6V5I3_9PSED</name>